<dbReference type="PIRSF" id="PIRSF019543">
    <property type="entry name" value="Clavaminate_syn"/>
    <property type="match status" value="1"/>
</dbReference>
<dbReference type="SUPFAM" id="SSF51197">
    <property type="entry name" value="Clavaminate synthase-like"/>
    <property type="match status" value="1"/>
</dbReference>
<reference evidence="8 9" key="1">
    <citation type="submission" date="2023-05" db="EMBL/GenBank/DDBJ databases">
        <title>Sequencing and Assembly of Streptomyces sp. NP73.</title>
        <authorList>
            <person name="Konwar A.N."/>
            <person name="Saikia K."/>
            <person name="Thakur D."/>
        </authorList>
    </citation>
    <scope>NUCLEOTIDE SEQUENCE [LARGE SCALE GENOMIC DNA]</scope>
    <source>
        <strain evidence="8 9">NP73</strain>
    </source>
</reference>
<keyword evidence="3" id="KW-0479">Metal-binding</keyword>
<dbReference type="RefSeq" id="WP_285341023.1">
    <property type="nucleotide sequence ID" value="NZ_JASITI010000006.1"/>
</dbReference>
<dbReference type="EMBL" id="JASITI010000006">
    <property type="protein sequence ID" value="MDK9495399.1"/>
    <property type="molecule type" value="Genomic_DNA"/>
</dbReference>
<dbReference type="InterPro" id="IPR050411">
    <property type="entry name" value="AlphaKG_dependent_hydroxylases"/>
</dbReference>
<dbReference type="PANTHER" id="PTHR10696:SF56">
    <property type="entry name" value="TAUD_TFDA-LIKE DOMAIN-CONTAINING PROTEIN"/>
    <property type="match status" value="1"/>
</dbReference>
<dbReference type="Gene3D" id="3.60.130.10">
    <property type="entry name" value="Clavaminate synthase-like"/>
    <property type="match status" value="1"/>
</dbReference>
<dbReference type="PANTHER" id="PTHR10696">
    <property type="entry name" value="GAMMA-BUTYROBETAINE HYDROXYLASE-RELATED"/>
    <property type="match status" value="1"/>
</dbReference>
<sequence length="328" mass="35577">MTETRYLPAPAESAVVITDGEREEIARVAGELALAASGVVDGTEWLAAARAASARLPHRLQAAVREFRHDAGPDAVLLVRNLPVPDRLPATPTLPGSVQRTATTATGAMAMVMLQLGEIVAYRNEKSGALVQDVVPVPGRERQQSNAGSVLLQMHTENAFHRSRPDYVGLLCVRTDPTGDARLRTASIRRALPLLSREALEVLSQERFITEAPPSFGGAQGLPPSPYPVLRGASEDHDVVVDFNSTHPLDDTARHALEELRTAFETTARGFALTAGDLAVVDNRLAVHGRTAFTPRYDGTDRWLHRVYAVVDHRRSRADRRDGGSVLD</sequence>
<dbReference type="GO" id="GO:0051213">
    <property type="term" value="F:dioxygenase activity"/>
    <property type="evidence" value="ECO:0007669"/>
    <property type="project" value="UniProtKB-KW"/>
</dbReference>
<protein>
    <submittedName>
        <fullName evidence="8">TauD/TfdA family dioxygenase</fullName>
    </submittedName>
</protein>
<keyword evidence="5" id="KW-0408">Iron</keyword>
<dbReference type="InterPro" id="IPR042098">
    <property type="entry name" value="TauD-like_sf"/>
</dbReference>
<evidence type="ECO:0000313" key="8">
    <source>
        <dbReference type="EMBL" id="MDK9495399.1"/>
    </source>
</evidence>
<evidence type="ECO:0000256" key="1">
    <source>
        <dbReference type="ARBA" id="ARBA00001954"/>
    </source>
</evidence>
<evidence type="ECO:0000256" key="4">
    <source>
        <dbReference type="ARBA" id="ARBA00023002"/>
    </source>
</evidence>
<comment type="caution">
    <text evidence="8">The sequence shown here is derived from an EMBL/GenBank/DDBJ whole genome shotgun (WGS) entry which is preliminary data.</text>
</comment>
<evidence type="ECO:0000256" key="2">
    <source>
        <dbReference type="ARBA" id="ARBA00008425"/>
    </source>
</evidence>
<organism evidence="8 9">
    <name type="scientific">Streptomyces katrae</name>
    <dbReference type="NCBI Taxonomy" id="68223"/>
    <lineage>
        <taxon>Bacteria</taxon>
        <taxon>Bacillati</taxon>
        <taxon>Actinomycetota</taxon>
        <taxon>Actinomycetes</taxon>
        <taxon>Kitasatosporales</taxon>
        <taxon>Streptomycetaceae</taxon>
        <taxon>Streptomyces</taxon>
    </lineage>
</organism>
<feature type="domain" description="TauD/TfdA-like" evidence="7">
    <location>
        <begin position="106"/>
        <end position="308"/>
    </location>
</feature>
<keyword evidence="6" id="KW-0045">Antibiotic biosynthesis</keyword>
<keyword evidence="9" id="KW-1185">Reference proteome</keyword>
<accession>A0ABT7GP81</accession>
<comment type="cofactor">
    <cofactor evidence="1">
        <name>Fe(2+)</name>
        <dbReference type="ChEBI" id="CHEBI:29033"/>
    </cofactor>
</comment>
<evidence type="ECO:0000256" key="3">
    <source>
        <dbReference type="ARBA" id="ARBA00022723"/>
    </source>
</evidence>
<dbReference type="Pfam" id="PF02668">
    <property type="entry name" value="TauD"/>
    <property type="match status" value="1"/>
</dbReference>
<keyword evidence="4" id="KW-0560">Oxidoreductase</keyword>
<dbReference type="InterPro" id="IPR014503">
    <property type="entry name" value="Clavaminate_syn-like"/>
</dbReference>
<evidence type="ECO:0000313" key="9">
    <source>
        <dbReference type="Proteomes" id="UP001223390"/>
    </source>
</evidence>
<dbReference type="InterPro" id="IPR003819">
    <property type="entry name" value="TauD/TfdA-like"/>
</dbReference>
<name>A0ABT7GP81_9ACTN</name>
<gene>
    <name evidence="8" type="ORF">QEZ40_006047</name>
</gene>
<comment type="similarity">
    <text evidence="2">Belongs to the clavaminate synthase family.</text>
</comment>
<keyword evidence="8" id="KW-0223">Dioxygenase</keyword>
<proteinExistence type="inferred from homology"/>
<evidence type="ECO:0000256" key="6">
    <source>
        <dbReference type="ARBA" id="ARBA00023194"/>
    </source>
</evidence>
<evidence type="ECO:0000256" key="5">
    <source>
        <dbReference type="ARBA" id="ARBA00023004"/>
    </source>
</evidence>
<evidence type="ECO:0000259" key="7">
    <source>
        <dbReference type="Pfam" id="PF02668"/>
    </source>
</evidence>
<dbReference type="Proteomes" id="UP001223390">
    <property type="component" value="Unassembled WGS sequence"/>
</dbReference>